<dbReference type="KEGG" id="hlt:I7X12_09465"/>
<evidence type="ECO:0000313" key="2">
    <source>
        <dbReference type="EMBL" id="QPV64807.1"/>
    </source>
</evidence>
<dbReference type="AlphaFoldDB" id="A0A7U3WB12"/>
<protein>
    <submittedName>
        <fullName evidence="2">Conditioned medium-induced protein 4</fullName>
    </submittedName>
</protein>
<dbReference type="GeneID" id="60588720"/>
<dbReference type="Proteomes" id="UP000595001">
    <property type="component" value="Chromosome"/>
</dbReference>
<keyword evidence="3" id="KW-1185">Reference proteome</keyword>
<dbReference type="RefSeq" id="WP_198063567.1">
    <property type="nucleotide sequence ID" value="NZ_CP065856.1"/>
</dbReference>
<evidence type="ECO:0000256" key="1">
    <source>
        <dbReference type="SAM" id="MobiDB-lite"/>
    </source>
</evidence>
<organism evidence="2 3">
    <name type="scientific">Halosimplex litoreum</name>
    <dbReference type="NCBI Taxonomy" id="1198301"/>
    <lineage>
        <taxon>Archaea</taxon>
        <taxon>Methanobacteriati</taxon>
        <taxon>Methanobacteriota</taxon>
        <taxon>Stenosarchaea group</taxon>
        <taxon>Halobacteria</taxon>
        <taxon>Halobacteriales</taxon>
        <taxon>Haloarculaceae</taxon>
        <taxon>Halosimplex</taxon>
    </lineage>
</organism>
<proteinExistence type="predicted"/>
<dbReference type="EMBL" id="CP065856">
    <property type="protein sequence ID" value="QPV64807.1"/>
    <property type="molecule type" value="Genomic_DNA"/>
</dbReference>
<sequence>MDEKTAELRDIFMDVSDEETVTETQEEPRGSIADQPDEATIRERLRGVVEALADRYDFDSTFETETYVELVQGFYDEGSDEAIAEELGVSPDEVFRARMDLHLFRGDDTAAPFDVGELRRRRDADDAALADEFDVDESTLAHYRRVVDAQVAARAANYRYRTEFDEICTDAAISGSLTESVTDDGLDEAAEDIETDVSF</sequence>
<reference evidence="2 3" key="1">
    <citation type="submission" date="2020-12" db="EMBL/GenBank/DDBJ databases">
        <title>Halosimplex halophilum sp. nov. and Halosimplex salinum sp. nov., two new members of the genus Halosimplex.</title>
        <authorList>
            <person name="Cui H.L."/>
        </authorList>
    </citation>
    <scope>NUCLEOTIDE SEQUENCE [LARGE SCALE GENOMIC DNA]</scope>
    <source>
        <strain evidence="2 3">YGH94</strain>
    </source>
</reference>
<feature type="region of interest" description="Disordered" evidence="1">
    <location>
        <begin position="15"/>
        <end position="36"/>
    </location>
</feature>
<dbReference type="OrthoDB" id="146450at2157"/>
<feature type="compositionally biased region" description="Acidic residues" evidence="1">
    <location>
        <begin position="15"/>
        <end position="25"/>
    </location>
</feature>
<name>A0A7U3WB12_9EURY</name>
<evidence type="ECO:0000313" key="3">
    <source>
        <dbReference type="Proteomes" id="UP000595001"/>
    </source>
</evidence>
<accession>A0A7U3WB12</accession>
<gene>
    <name evidence="2" type="ORF">I7X12_09465</name>
</gene>